<accession>A0ABR3EWL7</accession>
<evidence type="ECO:0000313" key="2">
    <source>
        <dbReference type="EMBL" id="KAL0567301.1"/>
    </source>
</evidence>
<dbReference type="Proteomes" id="UP001465976">
    <property type="component" value="Unassembled WGS sequence"/>
</dbReference>
<feature type="compositionally biased region" description="Acidic residues" evidence="1">
    <location>
        <begin position="499"/>
        <end position="526"/>
    </location>
</feature>
<feature type="region of interest" description="Disordered" evidence="1">
    <location>
        <begin position="362"/>
        <end position="384"/>
    </location>
</feature>
<evidence type="ECO:0000313" key="3">
    <source>
        <dbReference type="Proteomes" id="UP001465976"/>
    </source>
</evidence>
<protein>
    <submittedName>
        <fullName evidence="2">Uncharacterized protein</fullName>
    </submittedName>
</protein>
<dbReference type="EMBL" id="JBAHYK010001622">
    <property type="protein sequence ID" value="KAL0567301.1"/>
    <property type="molecule type" value="Genomic_DNA"/>
</dbReference>
<dbReference type="InterPro" id="IPR040521">
    <property type="entry name" value="KDZ"/>
</dbReference>
<organism evidence="2 3">
    <name type="scientific">Marasmius crinis-equi</name>
    <dbReference type="NCBI Taxonomy" id="585013"/>
    <lineage>
        <taxon>Eukaryota</taxon>
        <taxon>Fungi</taxon>
        <taxon>Dikarya</taxon>
        <taxon>Basidiomycota</taxon>
        <taxon>Agaricomycotina</taxon>
        <taxon>Agaricomycetes</taxon>
        <taxon>Agaricomycetidae</taxon>
        <taxon>Agaricales</taxon>
        <taxon>Marasmiineae</taxon>
        <taxon>Marasmiaceae</taxon>
        <taxon>Marasmius</taxon>
    </lineage>
</organism>
<feature type="compositionally biased region" description="Basic and acidic residues" evidence="1">
    <location>
        <begin position="362"/>
        <end position="371"/>
    </location>
</feature>
<feature type="region of interest" description="Disordered" evidence="1">
    <location>
        <begin position="489"/>
        <end position="526"/>
    </location>
</feature>
<dbReference type="Pfam" id="PF18758">
    <property type="entry name" value="KDZ"/>
    <property type="match status" value="1"/>
</dbReference>
<sequence length="526" mass="59047">MHRPGHEEKEHEKFNLNLIPGVAHIDGESCERVWGNHNGLSNSTKMMGPGARQDLLEAMFEFWNWEKYKNMGMFAACFEDCGNNSLTGIALYWKLREALEEEAKQTEEHEDLTANLEKELVLAWEGEIVHGSSRGTKGAGIGGRGVIEARGGSIPQDVSGNICCGVFGPEGAAVSDLVFWGIVSTNKVEHRARLKLGEGERVRDTTVRQTRKLTEQRNTIRRLVINLEEVRVIYMPGLIQYLRDLGEGEEAEDERKAEDIHVWLPSSLETGAHGRVCVPGLSEVEAKLQKAKALDALDGLAKNFAQQYRASREAFYKVSQGLTGGEKGKLLEEELPVLKDEDIRSYKDPALVKIGPGRRGTDEWVDGKEGGSQRSLRGASGGVDLIPRDAREGHRIIVEDGADDGNKLLRLEWCRSRARSERAKEEVLLIREEMRGTLEYLEWTAKEWDRRCNTGEPGEKGLEEGRWAYGVEQAEVQRCLKEEFAAKWAKDPDITKPEEENDDGERDVLGDDNDDDEAVEDDDEYE</sequence>
<evidence type="ECO:0000256" key="1">
    <source>
        <dbReference type="SAM" id="MobiDB-lite"/>
    </source>
</evidence>
<name>A0ABR3EWL7_9AGAR</name>
<proteinExistence type="predicted"/>
<feature type="compositionally biased region" description="Basic and acidic residues" evidence="1">
    <location>
        <begin position="489"/>
        <end position="498"/>
    </location>
</feature>
<keyword evidence="3" id="KW-1185">Reference proteome</keyword>
<gene>
    <name evidence="2" type="ORF">V5O48_014694</name>
</gene>
<reference evidence="2 3" key="1">
    <citation type="submission" date="2024-02" db="EMBL/GenBank/DDBJ databases">
        <title>A draft genome for the cacao thread blight pathogen Marasmius crinis-equi.</title>
        <authorList>
            <person name="Cohen S.P."/>
            <person name="Baruah I.K."/>
            <person name="Amoako-Attah I."/>
            <person name="Bukari Y."/>
            <person name="Meinhardt L.W."/>
            <person name="Bailey B.A."/>
        </authorList>
    </citation>
    <scope>NUCLEOTIDE SEQUENCE [LARGE SCALE GENOMIC DNA]</scope>
    <source>
        <strain evidence="2 3">GH-76</strain>
    </source>
</reference>
<comment type="caution">
    <text evidence="2">The sequence shown here is derived from an EMBL/GenBank/DDBJ whole genome shotgun (WGS) entry which is preliminary data.</text>
</comment>